<organism evidence="1">
    <name type="scientific">Anguilla anguilla</name>
    <name type="common">European freshwater eel</name>
    <name type="synonym">Muraena anguilla</name>
    <dbReference type="NCBI Taxonomy" id="7936"/>
    <lineage>
        <taxon>Eukaryota</taxon>
        <taxon>Metazoa</taxon>
        <taxon>Chordata</taxon>
        <taxon>Craniata</taxon>
        <taxon>Vertebrata</taxon>
        <taxon>Euteleostomi</taxon>
        <taxon>Actinopterygii</taxon>
        <taxon>Neopterygii</taxon>
        <taxon>Teleostei</taxon>
        <taxon>Anguilliformes</taxon>
        <taxon>Anguillidae</taxon>
        <taxon>Anguilla</taxon>
    </lineage>
</organism>
<dbReference type="AlphaFoldDB" id="A0A0E9XC75"/>
<name>A0A0E9XC75_ANGAN</name>
<protein>
    <submittedName>
        <fullName evidence="1">Uncharacterized protein</fullName>
    </submittedName>
</protein>
<reference evidence="1" key="2">
    <citation type="journal article" date="2015" name="Fish Shellfish Immunol.">
        <title>Early steps in the European eel (Anguilla anguilla)-Vibrio vulnificus interaction in the gills: Role of the RtxA13 toxin.</title>
        <authorList>
            <person name="Callol A."/>
            <person name="Pajuelo D."/>
            <person name="Ebbesson L."/>
            <person name="Teles M."/>
            <person name="MacKenzie S."/>
            <person name="Amaro C."/>
        </authorList>
    </citation>
    <scope>NUCLEOTIDE SEQUENCE</scope>
</reference>
<dbReference type="EMBL" id="GBXM01009132">
    <property type="protein sequence ID" value="JAH99445.1"/>
    <property type="molecule type" value="Transcribed_RNA"/>
</dbReference>
<evidence type="ECO:0000313" key="1">
    <source>
        <dbReference type="EMBL" id="JAH99445.1"/>
    </source>
</evidence>
<proteinExistence type="predicted"/>
<sequence>MESMCAFFWFGLHLAKPDLGKLFKLHKGSSSVPS</sequence>
<accession>A0A0E9XC75</accession>
<reference evidence="1" key="1">
    <citation type="submission" date="2014-11" db="EMBL/GenBank/DDBJ databases">
        <authorList>
            <person name="Amaro Gonzalez C."/>
        </authorList>
    </citation>
    <scope>NUCLEOTIDE SEQUENCE</scope>
</reference>